<evidence type="ECO:0000256" key="3">
    <source>
        <dbReference type="ARBA" id="ARBA00004514"/>
    </source>
</evidence>
<dbReference type="InterPro" id="IPR012990">
    <property type="entry name" value="Beta-sandwich_Sec23_24"/>
</dbReference>
<evidence type="ECO:0000256" key="5">
    <source>
        <dbReference type="ARBA" id="ARBA00022448"/>
    </source>
</evidence>
<dbReference type="GO" id="GO:0005829">
    <property type="term" value="C:cytosol"/>
    <property type="evidence" value="ECO:0007669"/>
    <property type="project" value="UniProtKB-SubCell"/>
</dbReference>
<dbReference type="InterPro" id="IPR036175">
    <property type="entry name" value="Sec23/24_helical_dom_sf"/>
</dbReference>
<evidence type="ECO:0000313" key="14">
    <source>
        <dbReference type="Proteomes" id="UP000823561"/>
    </source>
</evidence>
<evidence type="ECO:0000259" key="9">
    <source>
        <dbReference type="Pfam" id="PF04810"/>
    </source>
</evidence>
<dbReference type="GO" id="GO:0008270">
    <property type="term" value="F:zinc ion binding"/>
    <property type="evidence" value="ECO:0007669"/>
    <property type="project" value="InterPro"/>
</dbReference>
<dbReference type="GO" id="GO:0006886">
    <property type="term" value="P:intracellular protein transport"/>
    <property type="evidence" value="ECO:0007669"/>
    <property type="project" value="InterPro"/>
</dbReference>
<dbReference type="Gene3D" id="3.40.20.10">
    <property type="entry name" value="Severin"/>
    <property type="match status" value="1"/>
</dbReference>
<dbReference type="InterPro" id="IPR006900">
    <property type="entry name" value="Sec23/24_helical_dom"/>
</dbReference>
<dbReference type="Pfam" id="PF04811">
    <property type="entry name" value="Sec23_trunk"/>
    <property type="match status" value="1"/>
</dbReference>
<dbReference type="SUPFAM" id="SSF53300">
    <property type="entry name" value="vWA-like"/>
    <property type="match status" value="1"/>
</dbReference>
<comment type="caution">
    <text evidence="13">The sequence shown here is derived from an EMBL/GenBank/DDBJ whole genome shotgun (WGS) entry which is preliminary data.</text>
</comment>
<dbReference type="Gene3D" id="1.20.120.730">
    <property type="entry name" value="Sec23/Sec24 helical domain"/>
    <property type="match status" value="1"/>
</dbReference>
<dbReference type="Pfam" id="PF04810">
    <property type="entry name" value="zf-Sec23_Sec24"/>
    <property type="match status" value="1"/>
</dbReference>
<proteinExistence type="inferred from homology"/>
<reference evidence="13" key="1">
    <citation type="submission" date="2020-10" db="EMBL/GenBank/DDBJ databases">
        <title>Chromosome-scale genome assembly of the Allis shad, Alosa alosa.</title>
        <authorList>
            <person name="Margot Z."/>
            <person name="Christophe K."/>
            <person name="Cabau C."/>
            <person name="Louis A."/>
            <person name="Berthelot C."/>
            <person name="Parey E."/>
            <person name="Roest Crollius H."/>
            <person name="Montfort J."/>
            <person name="Robinson-Rechavi M."/>
            <person name="Bucao C."/>
            <person name="Bouchez O."/>
            <person name="Gislard M."/>
            <person name="Lluch J."/>
            <person name="Milhes M."/>
            <person name="Lampietro C."/>
            <person name="Lopez Roques C."/>
            <person name="Donnadieu C."/>
            <person name="Braasch I."/>
            <person name="Desvignes T."/>
            <person name="Postlethwait J."/>
            <person name="Bobe J."/>
            <person name="Guiguen Y."/>
        </authorList>
    </citation>
    <scope>NUCLEOTIDE SEQUENCE</scope>
    <source>
        <strain evidence="13">M-15738</strain>
        <tissue evidence="13">Blood</tissue>
    </source>
</reference>
<gene>
    <name evidence="13" type="ORF">AALO_G00061360</name>
</gene>
<feature type="domain" description="Zinc finger Sec23/Sec24-type" evidence="9">
    <location>
        <begin position="265"/>
        <end position="297"/>
    </location>
</feature>
<organism evidence="13 14">
    <name type="scientific">Alosa alosa</name>
    <name type="common">allis shad</name>
    <dbReference type="NCBI Taxonomy" id="278164"/>
    <lineage>
        <taxon>Eukaryota</taxon>
        <taxon>Metazoa</taxon>
        <taxon>Chordata</taxon>
        <taxon>Craniata</taxon>
        <taxon>Vertebrata</taxon>
        <taxon>Euteleostomi</taxon>
        <taxon>Actinopterygii</taxon>
        <taxon>Neopterygii</taxon>
        <taxon>Teleostei</taxon>
        <taxon>Clupei</taxon>
        <taxon>Clupeiformes</taxon>
        <taxon>Clupeoidei</taxon>
        <taxon>Clupeidae</taxon>
        <taxon>Alosa</taxon>
    </lineage>
</organism>
<dbReference type="Proteomes" id="UP000823561">
    <property type="component" value="Chromosome 5"/>
</dbReference>
<sequence>MLISCVRQILPCRLSLPLRSQGKMDVPASSPTYGQEGLWGCYYGWAPSATTPPQLNSPAGFSNTFQTPYQCQTSTCQAGPAAPHPAPHPPPVGQPGPPPRLQPTGSGGLERPSHWNTNYQDQNGALLRPAADTICKAQSPSEKGTQPGSKLSSPSSESRYGLDPQLLPSAVQVLQEDQVEWKGKTFVSEPPSSLPPLSTTDCIIEDKGNASPRFIRCTTYSFPSEAQSAQQSHLPLGAILAPLAKQHKAERPVPVCDEGECLRGCVECGAYMCPSMTWQDCGQRFHCPFCGKYNEVAWQLYQPTDCHSRRADADKRPELSLGSYEILERNKEEAASLLLAVDVSDTSLTVGQLESICQQLHTLLDTVYREEDTEQCALRVGLLTYDHRVHLYNLSASLSRPHMLVVTETDELELPLTEGLLVPLSECKHIIQSVLQQIPLFTSESQGSASLPHDTVVSMGLKILQAVGCPGKLLVFHSSPLCESLSRPASSGFFNSSKPKSLFQSSDSAVSLAKACVSQGCSVHLFLFAQQDVGGAWPGDIPHLTGGGLYYYNSLQSKLEKEQLNCDLNRIVETVTAYKAQLRVFTSKELSVSGCYGSFIPSGCPGLVAMAALNWNTALALEFTHSRPLSEAQGIAIQVVLSYTDPHGEKRTRVHSLSLRCSASLLESFRNSQAETVLTFYCKKMYCAVVERPLQCLREELQAEVTELLACYRKHCSSAPVSSGQLVLPAFLKVLPVYVNSLRKSEVVLPGIRSSVHQRLLLRSRILSMDTKTTVSHFYPCVLPLCVGDERPHVGEVVRCSASSLDPSGLYLAYSPSALVLWMGHGVSRQALMELFSNSCFSSVTSGEIKMPILDTPLSVHVRTLIETLQLNSPFTASLKVVKQGDSCEDTIQRLLVEDKSPNGGASYADFLYHLHINSLRLLL</sequence>
<dbReference type="SUPFAM" id="SSF82919">
    <property type="entry name" value="Zn-finger domain of Sec23/24"/>
    <property type="match status" value="1"/>
</dbReference>
<dbReference type="InterPro" id="IPR006895">
    <property type="entry name" value="Znf_Sec23_Sec24"/>
</dbReference>
<dbReference type="GO" id="GO:0090110">
    <property type="term" value="P:COPII-coated vesicle cargo loading"/>
    <property type="evidence" value="ECO:0007669"/>
    <property type="project" value="TreeGrafter"/>
</dbReference>
<dbReference type="SUPFAM" id="SSF82754">
    <property type="entry name" value="C-terminal, gelsolin-like domain of Sec23/24"/>
    <property type="match status" value="1"/>
</dbReference>
<evidence type="ECO:0000259" key="12">
    <source>
        <dbReference type="Pfam" id="PF08033"/>
    </source>
</evidence>
<dbReference type="InterPro" id="IPR036465">
    <property type="entry name" value="vWFA_dom_sf"/>
</dbReference>
<keyword evidence="7" id="KW-0968">Cytoplasmic vesicle</keyword>
<evidence type="ECO:0000256" key="1">
    <source>
        <dbReference type="ARBA" id="ARBA00004299"/>
    </source>
</evidence>
<feature type="domain" description="Sec23/Sec24 helical" evidence="11">
    <location>
        <begin position="674"/>
        <end position="774"/>
    </location>
</feature>
<dbReference type="GO" id="GO:0005789">
    <property type="term" value="C:endoplasmic reticulum membrane"/>
    <property type="evidence" value="ECO:0007669"/>
    <property type="project" value="UniProtKB-SubCell"/>
</dbReference>
<evidence type="ECO:0000313" key="13">
    <source>
        <dbReference type="EMBL" id="KAG5280553.1"/>
    </source>
</evidence>
<dbReference type="AlphaFoldDB" id="A0AAV6GZL2"/>
<feature type="compositionally biased region" description="Polar residues" evidence="8">
    <location>
        <begin position="136"/>
        <end position="148"/>
    </location>
</feature>
<dbReference type="GO" id="GO:0000149">
    <property type="term" value="F:SNARE binding"/>
    <property type="evidence" value="ECO:0007669"/>
    <property type="project" value="TreeGrafter"/>
</dbReference>
<feature type="domain" description="Sec23/Sec24 trunk" evidence="10">
    <location>
        <begin position="340"/>
        <end position="572"/>
    </location>
</feature>
<evidence type="ECO:0000256" key="2">
    <source>
        <dbReference type="ARBA" id="ARBA00004397"/>
    </source>
</evidence>
<feature type="region of interest" description="Disordered" evidence="8">
    <location>
        <begin position="73"/>
        <end position="120"/>
    </location>
</feature>
<evidence type="ECO:0000256" key="7">
    <source>
        <dbReference type="ARBA" id="ARBA00023329"/>
    </source>
</evidence>
<keyword evidence="5" id="KW-0813">Transport</keyword>
<name>A0AAV6GZL2_9TELE</name>
<dbReference type="Pfam" id="PF08033">
    <property type="entry name" value="Sec23_BS"/>
    <property type="match status" value="1"/>
</dbReference>
<evidence type="ECO:0008006" key="15">
    <source>
        <dbReference type="Google" id="ProtNLM"/>
    </source>
</evidence>
<dbReference type="PANTHER" id="PTHR13803:SF29">
    <property type="entry name" value="PROTEIN TRANSPORT PROTEIN SEC24C"/>
    <property type="match status" value="1"/>
</dbReference>
<accession>A0AAV6GZL2</accession>
<evidence type="ECO:0000256" key="6">
    <source>
        <dbReference type="ARBA" id="ARBA00022927"/>
    </source>
</evidence>
<dbReference type="Gene3D" id="3.40.50.410">
    <property type="entry name" value="von Willebrand factor, type A domain"/>
    <property type="match status" value="1"/>
</dbReference>
<dbReference type="Gene3D" id="2.30.30.380">
    <property type="entry name" value="Zn-finger domain of Sec23/24"/>
    <property type="match status" value="1"/>
</dbReference>
<dbReference type="GO" id="GO:0070971">
    <property type="term" value="C:endoplasmic reticulum exit site"/>
    <property type="evidence" value="ECO:0007669"/>
    <property type="project" value="TreeGrafter"/>
</dbReference>
<feature type="region of interest" description="Disordered" evidence="8">
    <location>
        <begin position="136"/>
        <end position="162"/>
    </location>
</feature>
<feature type="compositionally biased region" description="Pro residues" evidence="8">
    <location>
        <begin position="82"/>
        <end position="101"/>
    </location>
</feature>
<comment type="similarity">
    <text evidence="4">Belongs to the SEC23/SEC24 family. SEC24 subfamily.</text>
</comment>
<evidence type="ECO:0000256" key="8">
    <source>
        <dbReference type="SAM" id="MobiDB-lite"/>
    </source>
</evidence>
<evidence type="ECO:0000256" key="4">
    <source>
        <dbReference type="ARBA" id="ARBA00008334"/>
    </source>
</evidence>
<dbReference type="InterPro" id="IPR050550">
    <property type="entry name" value="SEC23_SEC24_subfamily"/>
</dbReference>
<dbReference type="InterPro" id="IPR029006">
    <property type="entry name" value="ADF-H/Gelsolin-like_dom_sf"/>
</dbReference>
<keyword evidence="6" id="KW-0653">Protein transport</keyword>
<protein>
    <recommendedName>
        <fullName evidence="15">Protein transport protein Sec24C-like</fullName>
    </recommendedName>
</protein>
<dbReference type="Gene3D" id="2.60.40.1670">
    <property type="entry name" value="beta-sandwich domain of Sec23/24"/>
    <property type="match status" value="1"/>
</dbReference>
<keyword evidence="14" id="KW-1185">Reference proteome</keyword>
<evidence type="ECO:0000259" key="11">
    <source>
        <dbReference type="Pfam" id="PF04815"/>
    </source>
</evidence>
<dbReference type="InterPro" id="IPR006896">
    <property type="entry name" value="Sec23/24_trunk_dom"/>
</dbReference>
<dbReference type="Pfam" id="PF04815">
    <property type="entry name" value="Sec23_helical"/>
    <property type="match status" value="1"/>
</dbReference>
<dbReference type="SUPFAM" id="SSF81811">
    <property type="entry name" value="Helical domain of Sec23/24"/>
    <property type="match status" value="1"/>
</dbReference>
<dbReference type="SUPFAM" id="SSF81995">
    <property type="entry name" value="beta-sandwich domain of Sec23/24"/>
    <property type="match status" value="1"/>
</dbReference>
<dbReference type="PANTHER" id="PTHR13803">
    <property type="entry name" value="SEC24-RELATED PROTEIN"/>
    <property type="match status" value="1"/>
</dbReference>
<evidence type="ECO:0000259" key="10">
    <source>
        <dbReference type="Pfam" id="PF04811"/>
    </source>
</evidence>
<feature type="domain" description="Sec23/Sec24 beta-sandwich" evidence="12">
    <location>
        <begin position="577"/>
        <end position="661"/>
    </location>
</feature>
<comment type="subcellular location">
    <subcellularLocation>
        <location evidence="3">Cytoplasm</location>
        <location evidence="3">Cytosol</location>
    </subcellularLocation>
    <subcellularLocation>
        <location evidence="1">Cytoplasmic vesicle</location>
        <location evidence="1">COPII-coated vesicle membrane</location>
        <topology evidence="1">Peripheral membrane protein</topology>
        <orientation evidence="1">Cytoplasmic side</orientation>
    </subcellularLocation>
    <subcellularLocation>
        <location evidence="2">Endoplasmic reticulum membrane</location>
        <topology evidence="2">Peripheral membrane protein</topology>
        <orientation evidence="2">Cytoplasmic side</orientation>
    </subcellularLocation>
</comment>
<feature type="compositionally biased region" description="Low complexity" evidence="8">
    <location>
        <begin position="149"/>
        <end position="158"/>
    </location>
</feature>
<dbReference type="InterPro" id="IPR036180">
    <property type="entry name" value="Gelsolin-like_dom_sf"/>
</dbReference>
<dbReference type="InterPro" id="IPR036174">
    <property type="entry name" value="Znf_Sec23_Sec24_sf"/>
</dbReference>
<dbReference type="GO" id="GO:0030127">
    <property type="term" value="C:COPII vesicle coat"/>
    <property type="evidence" value="ECO:0007669"/>
    <property type="project" value="InterPro"/>
</dbReference>
<dbReference type="EMBL" id="JADWDJ010000005">
    <property type="protein sequence ID" value="KAG5280553.1"/>
    <property type="molecule type" value="Genomic_DNA"/>
</dbReference>